<evidence type="ECO:0000256" key="2">
    <source>
        <dbReference type="ARBA" id="ARBA00022734"/>
    </source>
</evidence>
<evidence type="ECO:0000259" key="5">
    <source>
        <dbReference type="Pfam" id="PF00139"/>
    </source>
</evidence>
<proteinExistence type="inferred from homology"/>
<evidence type="ECO:0000256" key="3">
    <source>
        <dbReference type="SAM" id="Phobius"/>
    </source>
</evidence>
<dbReference type="InterPro" id="IPR001220">
    <property type="entry name" value="Legume_lectin_dom"/>
</dbReference>
<keyword evidence="3" id="KW-0472">Membrane</keyword>
<dbReference type="GO" id="GO:0030246">
    <property type="term" value="F:carbohydrate binding"/>
    <property type="evidence" value="ECO:0007669"/>
    <property type="project" value="UniProtKB-KW"/>
</dbReference>
<dbReference type="PANTHER" id="PTHR32401:SF20">
    <property type="entry name" value="(RAPE) HYPOTHETICAL PROTEIN"/>
    <property type="match status" value="1"/>
</dbReference>
<sequence>MASFIPSWSFLVLLLAFISLFSRISISEAKSSFSFTGLDKNASFASDDIALYGEAKLVDGGSSIQLTDSMSHGGGRIVYKKPIESVNTESEYFTGFSTVFSFSMSPGRGGRFGFVMFPANGTFDHSFFQVNFDISENFTKFGVSNVTVIFDGTTVSEKMSNLTVADSGKESLLVYAWINYQVSGKFLEVRLSKTEPYKSADSLFISRIDLLKDEDEFMVGIKSYSGNFNLHSWRLGARFLHRYMHSYAALLESKRRGEEEAERRRRERMWGTVTCFVMTFGSTGLVFFAVMHIWAAFKRNNLVMVTPEECGLKTKEFEYEKMDKMEVVISKAEAQQEKK</sequence>
<reference evidence="6 7" key="1">
    <citation type="submission" date="2022-03" db="EMBL/GenBank/DDBJ databases">
        <authorList>
            <person name="Nunn A."/>
            <person name="Chopra R."/>
            <person name="Nunn A."/>
            <person name="Contreras Garrido A."/>
        </authorList>
    </citation>
    <scope>NUCLEOTIDE SEQUENCE [LARGE SCALE GENOMIC DNA]</scope>
</reference>
<dbReference type="InterPro" id="IPR013320">
    <property type="entry name" value="ConA-like_dom_sf"/>
</dbReference>
<evidence type="ECO:0000313" key="7">
    <source>
        <dbReference type="Proteomes" id="UP000836841"/>
    </source>
</evidence>
<feature type="domain" description="Legume lectin" evidence="5">
    <location>
        <begin position="31"/>
        <end position="116"/>
    </location>
</feature>
<dbReference type="Pfam" id="PF00139">
    <property type="entry name" value="Lectin_legB"/>
    <property type="match status" value="1"/>
</dbReference>
<evidence type="ECO:0000313" key="6">
    <source>
        <dbReference type="EMBL" id="CAH2064178.1"/>
    </source>
</evidence>
<name>A0AAU9SHC1_THLAR</name>
<comment type="similarity">
    <text evidence="1">Belongs to the leguminous lectin family.</text>
</comment>
<dbReference type="EMBL" id="OU466861">
    <property type="protein sequence ID" value="CAH2064178.1"/>
    <property type="molecule type" value="Genomic_DNA"/>
</dbReference>
<keyword evidence="3" id="KW-0812">Transmembrane</keyword>
<feature type="transmembrane region" description="Helical" evidence="3">
    <location>
        <begin position="269"/>
        <end position="294"/>
    </location>
</feature>
<dbReference type="AlphaFoldDB" id="A0AAU9SHC1"/>
<keyword evidence="7" id="KW-1185">Reference proteome</keyword>
<feature type="signal peptide" evidence="4">
    <location>
        <begin position="1"/>
        <end position="29"/>
    </location>
</feature>
<dbReference type="Proteomes" id="UP000836841">
    <property type="component" value="Chromosome 5"/>
</dbReference>
<evidence type="ECO:0000256" key="1">
    <source>
        <dbReference type="ARBA" id="ARBA00007606"/>
    </source>
</evidence>
<organism evidence="6 7">
    <name type="scientific">Thlaspi arvense</name>
    <name type="common">Field penny-cress</name>
    <dbReference type="NCBI Taxonomy" id="13288"/>
    <lineage>
        <taxon>Eukaryota</taxon>
        <taxon>Viridiplantae</taxon>
        <taxon>Streptophyta</taxon>
        <taxon>Embryophyta</taxon>
        <taxon>Tracheophyta</taxon>
        <taxon>Spermatophyta</taxon>
        <taxon>Magnoliopsida</taxon>
        <taxon>eudicotyledons</taxon>
        <taxon>Gunneridae</taxon>
        <taxon>Pentapetalae</taxon>
        <taxon>rosids</taxon>
        <taxon>malvids</taxon>
        <taxon>Brassicales</taxon>
        <taxon>Brassicaceae</taxon>
        <taxon>Thlaspideae</taxon>
        <taxon>Thlaspi</taxon>
    </lineage>
</organism>
<keyword evidence="3" id="KW-1133">Transmembrane helix</keyword>
<keyword evidence="4" id="KW-0732">Signal</keyword>
<dbReference type="InterPro" id="IPR050258">
    <property type="entry name" value="Leguminous_Lectin"/>
</dbReference>
<dbReference type="PANTHER" id="PTHR32401">
    <property type="entry name" value="CONCANAVALIN A-LIKE LECTIN FAMILY PROTEIN"/>
    <property type="match status" value="1"/>
</dbReference>
<dbReference type="Gene3D" id="2.60.120.200">
    <property type="match status" value="1"/>
</dbReference>
<keyword evidence="2" id="KW-0430">Lectin</keyword>
<protein>
    <recommendedName>
        <fullName evidence="5">Legume lectin domain-containing protein</fullName>
    </recommendedName>
</protein>
<evidence type="ECO:0000256" key="4">
    <source>
        <dbReference type="SAM" id="SignalP"/>
    </source>
</evidence>
<dbReference type="SUPFAM" id="SSF49899">
    <property type="entry name" value="Concanavalin A-like lectins/glucanases"/>
    <property type="match status" value="1"/>
</dbReference>
<feature type="chain" id="PRO_5043829775" description="Legume lectin domain-containing protein" evidence="4">
    <location>
        <begin position="30"/>
        <end position="339"/>
    </location>
</feature>
<gene>
    <name evidence="6" type="ORF">TAV2_LOCUS15941</name>
</gene>
<accession>A0AAU9SHC1</accession>